<dbReference type="Pfam" id="PF08239">
    <property type="entry name" value="SH3_3"/>
    <property type="match status" value="1"/>
</dbReference>
<protein>
    <recommendedName>
        <fullName evidence="3">17 kDa surface antigen</fullName>
    </recommendedName>
</protein>
<dbReference type="InterPro" id="IPR008816">
    <property type="entry name" value="Gly_zipper_2TM_dom"/>
</dbReference>
<sequence>MSVHSPLIGKRADRRRVLSNKIFKTGLATAAALAAMVTAAPMSAQAQANGVTNCDAPGGRQRAGALIGAVVGGVVGSNLARNERTAGTIVGAGAGAAAGSYIGCNQQRARAASASSGAQYRASSNLRIRSGPGTNYRQAGTLSAGQPFTAIGSQGEWVQIAGGGWVNAHYVTAN</sequence>
<feature type="domain" description="SH3b" evidence="6">
    <location>
        <begin position="111"/>
        <end position="174"/>
    </location>
</feature>
<keyword evidence="5" id="KW-0732">Signal</keyword>
<dbReference type="Gene3D" id="2.30.30.40">
    <property type="entry name" value="SH3 Domains"/>
    <property type="match status" value="1"/>
</dbReference>
<proteinExistence type="inferred from homology"/>
<comment type="subcellular location">
    <subcellularLocation>
        <location evidence="1">Cell outer membrane</location>
        <topology evidence="1">Lipid-anchor</topology>
    </subcellularLocation>
</comment>
<dbReference type="Proteomes" id="UP000251186">
    <property type="component" value="Unassembled WGS sequence"/>
</dbReference>
<evidence type="ECO:0000256" key="1">
    <source>
        <dbReference type="ARBA" id="ARBA00004459"/>
    </source>
</evidence>
<evidence type="ECO:0000256" key="5">
    <source>
        <dbReference type="SAM" id="SignalP"/>
    </source>
</evidence>
<reference evidence="7 8" key="1">
    <citation type="submission" date="2018-06" db="EMBL/GenBank/DDBJ databases">
        <authorList>
            <consortium name="Pathogen Informatics"/>
            <person name="Doyle S."/>
        </authorList>
    </citation>
    <scope>NUCLEOTIDE SEQUENCE [LARGE SCALE GENOMIC DNA]</scope>
    <source>
        <strain evidence="7 8">NCTC11166</strain>
    </source>
</reference>
<evidence type="ECO:0000256" key="2">
    <source>
        <dbReference type="ARBA" id="ARBA00008681"/>
    </source>
</evidence>
<evidence type="ECO:0000313" key="7">
    <source>
        <dbReference type="EMBL" id="SPU52200.1"/>
    </source>
</evidence>
<dbReference type="Pfam" id="PF05433">
    <property type="entry name" value="Rick_17kDa_Anti"/>
    <property type="match status" value="1"/>
</dbReference>
<dbReference type="InterPro" id="IPR003646">
    <property type="entry name" value="SH3-like_bac-type"/>
</dbReference>
<dbReference type="SMART" id="SM00287">
    <property type="entry name" value="SH3b"/>
    <property type="match status" value="1"/>
</dbReference>
<keyword evidence="4" id="KW-0449">Lipoprotein</keyword>
<dbReference type="GO" id="GO:0009279">
    <property type="term" value="C:cell outer membrane"/>
    <property type="evidence" value="ECO:0007669"/>
    <property type="project" value="UniProtKB-SubCell"/>
</dbReference>
<dbReference type="PROSITE" id="PS51781">
    <property type="entry name" value="SH3B"/>
    <property type="match status" value="1"/>
</dbReference>
<dbReference type="EMBL" id="UAQP01000005">
    <property type="protein sequence ID" value="SPU52200.1"/>
    <property type="molecule type" value="Genomic_DNA"/>
</dbReference>
<name>A0A2X1B765_BREVE</name>
<evidence type="ECO:0000256" key="4">
    <source>
        <dbReference type="ARBA" id="ARBA00023288"/>
    </source>
</evidence>
<feature type="chain" id="PRO_5015882244" description="17 kDa surface antigen" evidence="5">
    <location>
        <begin position="47"/>
        <end position="174"/>
    </location>
</feature>
<dbReference type="AlphaFoldDB" id="A0A2X1B765"/>
<organism evidence="7 8">
    <name type="scientific">Brevundimonas vesicularis</name>
    <name type="common">Pseudomonas vesicularis</name>
    <dbReference type="NCBI Taxonomy" id="41276"/>
    <lineage>
        <taxon>Bacteria</taxon>
        <taxon>Pseudomonadati</taxon>
        <taxon>Pseudomonadota</taxon>
        <taxon>Alphaproteobacteria</taxon>
        <taxon>Caulobacterales</taxon>
        <taxon>Caulobacteraceae</taxon>
        <taxon>Brevundimonas</taxon>
    </lineage>
</organism>
<evidence type="ECO:0000313" key="8">
    <source>
        <dbReference type="Proteomes" id="UP000251186"/>
    </source>
</evidence>
<feature type="signal peptide" evidence="5">
    <location>
        <begin position="1"/>
        <end position="46"/>
    </location>
</feature>
<gene>
    <name evidence="7" type="ORF">NCTC11166_00519</name>
</gene>
<evidence type="ECO:0000259" key="6">
    <source>
        <dbReference type="PROSITE" id="PS51781"/>
    </source>
</evidence>
<evidence type="ECO:0000256" key="3">
    <source>
        <dbReference type="ARBA" id="ARBA00015281"/>
    </source>
</evidence>
<comment type="similarity">
    <text evidence="2">Belongs to the rickettsiale 17 kDa surface antigen family.</text>
</comment>
<accession>A0A2X1B765</accession>